<sequence>MTVPALPPDVFPRLCIYFIRFQRQVLFRPLRSKLRVYFC</sequence>
<proteinExistence type="predicted"/>
<evidence type="ECO:0000313" key="2">
    <source>
        <dbReference type="Proteomes" id="UP000006000"/>
    </source>
</evidence>
<gene>
    <name evidence="1" type="ORF">EUBVEN_02145</name>
</gene>
<evidence type="ECO:0000313" key="1">
    <source>
        <dbReference type="EMBL" id="EDM50826.1"/>
    </source>
</evidence>
<reference evidence="1 2" key="1">
    <citation type="submission" date="2007-03" db="EMBL/GenBank/DDBJ databases">
        <authorList>
            <person name="Fulton L."/>
            <person name="Clifton S."/>
            <person name="Fulton B."/>
            <person name="Xu J."/>
            <person name="Minx P."/>
            <person name="Pepin K.H."/>
            <person name="Johnson M."/>
            <person name="Thiruvilangam P."/>
            <person name="Bhonagiri V."/>
            <person name="Nash W.E."/>
            <person name="Mardis E.R."/>
            <person name="Wilson R.K."/>
        </authorList>
    </citation>
    <scope>NUCLEOTIDE SEQUENCE [LARGE SCALE GENOMIC DNA]</scope>
    <source>
        <strain evidence="1 2">ATCC 27560</strain>
    </source>
</reference>
<comment type="caution">
    <text evidence="1">The sequence shown here is derived from an EMBL/GenBank/DDBJ whole genome shotgun (WGS) entry which is preliminary data.</text>
</comment>
<dbReference type="AlphaFoldDB" id="A5Z8V4"/>
<accession>A5Z8V4</accession>
<dbReference type="Proteomes" id="UP000006000">
    <property type="component" value="Unassembled WGS sequence"/>
</dbReference>
<dbReference type="HOGENOM" id="CLU_3310008_0_0_9"/>
<organism evidence="1 2">
    <name type="scientific">Eubacterium ventriosum ATCC 27560</name>
    <dbReference type="NCBI Taxonomy" id="411463"/>
    <lineage>
        <taxon>Bacteria</taxon>
        <taxon>Bacillati</taxon>
        <taxon>Bacillota</taxon>
        <taxon>Clostridia</taxon>
        <taxon>Eubacteriales</taxon>
        <taxon>Eubacteriaceae</taxon>
        <taxon>Eubacterium</taxon>
    </lineage>
</organism>
<protein>
    <submittedName>
        <fullName evidence="1">Uncharacterized protein</fullName>
    </submittedName>
</protein>
<name>A5Z8V4_9FIRM</name>
<dbReference type="EMBL" id="AAVL02000036">
    <property type="protein sequence ID" value="EDM50826.1"/>
    <property type="molecule type" value="Genomic_DNA"/>
</dbReference>
<reference evidence="1 2" key="2">
    <citation type="submission" date="2007-04" db="EMBL/GenBank/DDBJ databases">
        <title>Draft genome sequence of Eubacterium ventriosum (ATCC 27560).</title>
        <authorList>
            <person name="Sudarsanam P."/>
            <person name="Ley R."/>
            <person name="Guruge J."/>
            <person name="Turnbaugh P.J."/>
            <person name="Mahowald M."/>
            <person name="Liep D."/>
            <person name="Gordon J."/>
        </authorList>
    </citation>
    <scope>NUCLEOTIDE SEQUENCE [LARGE SCALE GENOMIC DNA]</scope>
    <source>
        <strain evidence="1 2">ATCC 27560</strain>
    </source>
</reference>